<dbReference type="AlphaFoldDB" id="A0A4R4D8A9"/>
<keyword evidence="8" id="KW-1185">Reference proteome</keyword>
<dbReference type="InterPro" id="IPR036909">
    <property type="entry name" value="Cyt_c-like_dom_sf"/>
</dbReference>
<dbReference type="InterPro" id="IPR003143">
    <property type="entry name" value="Cyt_cd1_C_sf"/>
</dbReference>
<dbReference type="Proteomes" id="UP000295023">
    <property type="component" value="Unassembled WGS sequence"/>
</dbReference>
<dbReference type="CDD" id="cd20777">
    <property type="entry name" value="8prop_heme-binding_NirN"/>
    <property type="match status" value="1"/>
</dbReference>
<name>A0A4R4D8A9_9PROT</name>
<dbReference type="PROSITE" id="PS51007">
    <property type="entry name" value="CYTC"/>
    <property type="match status" value="1"/>
</dbReference>
<accession>A0A4R4D8A9</accession>
<dbReference type="PANTHER" id="PTHR47197:SF3">
    <property type="entry name" value="DIHYDRO-HEME D1 DEHYDROGENASE"/>
    <property type="match status" value="1"/>
</dbReference>
<keyword evidence="2 4" id="KW-0479">Metal-binding</keyword>
<dbReference type="GO" id="GO:0020037">
    <property type="term" value="F:heme binding"/>
    <property type="evidence" value="ECO:0007669"/>
    <property type="project" value="InterPro"/>
</dbReference>
<dbReference type="RefSeq" id="WP_132294000.1">
    <property type="nucleotide sequence ID" value="NZ_SKBM01000024.1"/>
</dbReference>
<gene>
    <name evidence="7" type="ORF">EXY23_20615</name>
</gene>
<dbReference type="PANTHER" id="PTHR47197">
    <property type="entry name" value="PROTEIN NIRF"/>
    <property type="match status" value="1"/>
</dbReference>
<evidence type="ECO:0000256" key="1">
    <source>
        <dbReference type="ARBA" id="ARBA00022617"/>
    </source>
</evidence>
<dbReference type="OrthoDB" id="5290932at2"/>
<organism evidence="7 8">
    <name type="scientific">Roseicella aquatilis</name>
    <dbReference type="NCBI Taxonomy" id="2527868"/>
    <lineage>
        <taxon>Bacteria</taxon>
        <taxon>Pseudomonadati</taxon>
        <taxon>Pseudomonadota</taxon>
        <taxon>Alphaproteobacteria</taxon>
        <taxon>Acetobacterales</taxon>
        <taxon>Roseomonadaceae</taxon>
        <taxon>Roseicella</taxon>
    </lineage>
</organism>
<feature type="domain" description="Cytochrome c" evidence="6">
    <location>
        <begin position="18"/>
        <end position="96"/>
    </location>
</feature>
<dbReference type="InterPro" id="IPR009056">
    <property type="entry name" value="Cyt_c-like_dom"/>
</dbReference>
<dbReference type="SUPFAM" id="SSF46626">
    <property type="entry name" value="Cytochrome c"/>
    <property type="match status" value="1"/>
</dbReference>
<dbReference type="Pfam" id="PF02239">
    <property type="entry name" value="Cytochrom_D1"/>
    <property type="match status" value="2"/>
</dbReference>
<reference evidence="7 8" key="1">
    <citation type="submission" date="2019-03" db="EMBL/GenBank/DDBJ databases">
        <title>Paracraurococcus aquatilis NE82 genome sequence.</title>
        <authorList>
            <person name="Zhao Y."/>
            <person name="Du Z."/>
        </authorList>
    </citation>
    <scope>NUCLEOTIDE SEQUENCE [LARGE SCALE GENOMIC DNA]</scope>
    <source>
        <strain evidence="7 8">NE82</strain>
    </source>
</reference>
<dbReference type="Gene3D" id="2.140.10.20">
    <property type="entry name" value="C-terminal (heme d1) domain of cytochrome cd1-nitrite reductase"/>
    <property type="match status" value="1"/>
</dbReference>
<feature type="signal peptide" evidence="5">
    <location>
        <begin position="1"/>
        <end position="19"/>
    </location>
</feature>
<dbReference type="EMBL" id="SKBM01000024">
    <property type="protein sequence ID" value="TCZ55998.1"/>
    <property type="molecule type" value="Genomic_DNA"/>
</dbReference>
<sequence length="519" mass="56737">MRWRWLSLLALLLAAPAAAQPDGAALYAQHCAACHGGERLGGMGPALLPENMGRLRPAQAATVIAQGRAATRMPGFADQLSPPEIEALAAHIFRPAPANLRWDAAEIEASRQVLAPPERLPARPVFDADPLNLFLVVETGDHHVTVLDGDRFAPIHRFPTRPALHGGPKFSPDGRFTYLMSRDGWVTKYDIHGLQPVAEVRVGINSRNLALSSDGRFVAVANYLPRSLVLLDAGDLSVKRVIPAVALRGGATSRVSAVYDARPRRSFVVAMKDIPEIWEVSYDDNAPPVFTGLVHNYEKGMVEGLAASQGLFALRRIAVEEPLDDFMFDPAYRHLLGSAREGKTVVVNLTVGRPVAEVPLEGLPHLGSGITWTQDGRRLLATPNLRRPEVSVIDMADWKVAARIPTDGPGFFLRSHERTPYAWTDSMMGGPGARDTIQVIDKRSLEVVRRLRPAPGRTAAHVEFTRDGRYALVSVWEDDGAVVVYDAESLAEVTRLPMRKPSGKYNVFNKITLSEGTSH</sequence>
<evidence type="ECO:0000256" key="4">
    <source>
        <dbReference type="PROSITE-ProRule" id="PRU00433"/>
    </source>
</evidence>
<evidence type="ECO:0000256" key="5">
    <source>
        <dbReference type="SAM" id="SignalP"/>
    </source>
</evidence>
<dbReference type="SUPFAM" id="SSF51004">
    <property type="entry name" value="C-terminal (heme d1) domain of cytochrome cd1-nitrite reductase"/>
    <property type="match status" value="1"/>
</dbReference>
<protein>
    <submittedName>
        <fullName evidence="7">Cytochrome C oxidase Cbb3</fullName>
    </submittedName>
</protein>
<keyword evidence="1 4" id="KW-0349">Heme</keyword>
<dbReference type="Gene3D" id="1.10.760.10">
    <property type="entry name" value="Cytochrome c-like domain"/>
    <property type="match status" value="1"/>
</dbReference>
<evidence type="ECO:0000313" key="7">
    <source>
        <dbReference type="EMBL" id="TCZ55998.1"/>
    </source>
</evidence>
<evidence type="ECO:0000313" key="8">
    <source>
        <dbReference type="Proteomes" id="UP000295023"/>
    </source>
</evidence>
<evidence type="ECO:0000259" key="6">
    <source>
        <dbReference type="PROSITE" id="PS51007"/>
    </source>
</evidence>
<feature type="chain" id="PRO_5020404014" evidence="5">
    <location>
        <begin position="20"/>
        <end position="519"/>
    </location>
</feature>
<keyword evidence="3 4" id="KW-0408">Iron</keyword>
<keyword evidence="5" id="KW-0732">Signal</keyword>
<comment type="caution">
    <text evidence="7">The sequence shown here is derived from an EMBL/GenBank/DDBJ whole genome shotgun (WGS) entry which is preliminary data.</text>
</comment>
<dbReference type="InterPro" id="IPR011048">
    <property type="entry name" value="Haem_d1_sf"/>
</dbReference>
<evidence type="ECO:0000256" key="2">
    <source>
        <dbReference type="ARBA" id="ARBA00022723"/>
    </source>
</evidence>
<dbReference type="InterPro" id="IPR051200">
    <property type="entry name" value="Host-pathogen_enzymatic-act"/>
</dbReference>
<dbReference type="Pfam" id="PF13442">
    <property type="entry name" value="Cytochrome_CBB3"/>
    <property type="match status" value="1"/>
</dbReference>
<proteinExistence type="predicted"/>
<dbReference type="GO" id="GO:0009055">
    <property type="term" value="F:electron transfer activity"/>
    <property type="evidence" value="ECO:0007669"/>
    <property type="project" value="InterPro"/>
</dbReference>
<dbReference type="GO" id="GO:0046872">
    <property type="term" value="F:metal ion binding"/>
    <property type="evidence" value="ECO:0007669"/>
    <property type="project" value="UniProtKB-KW"/>
</dbReference>
<evidence type="ECO:0000256" key="3">
    <source>
        <dbReference type="ARBA" id="ARBA00023004"/>
    </source>
</evidence>